<dbReference type="EMBL" id="LIAE01010420">
    <property type="protein sequence ID" value="PAV61299.1"/>
    <property type="molecule type" value="Genomic_DNA"/>
</dbReference>
<dbReference type="AlphaFoldDB" id="A0A2A2JI98"/>
<feature type="region of interest" description="Disordered" evidence="2">
    <location>
        <begin position="646"/>
        <end position="666"/>
    </location>
</feature>
<keyword evidence="4" id="KW-1185">Reference proteome</keyword>
<feature type="compositionally biased region" description="Basic and acidic residues" evidence="2">
    <location>
        <begin position="527"/>
        <end position="541"/>
    </location>
</feature>
<evidence type="ECO:0000313" key="4">
    <source>
        <dbReference type="Proteomes" id="UP000218231"/>
    </source>
</evidence>
<feature type="region of interest" description="Disordered" evidence="2">
    <location>
        <begin position="483"/>
        <end position="502"/>
    </location>
</feature>
<accession>A0A2A2JI98</accession>
<feature type="coiled-coil region" evidence="1">
    <location>
        <begin position="129"/>
        <end position="156"/>
    </location>
</feature>
<keyword evidence="1" id="KW-0175">Coiled coil</keyword>
<evidence type="ECO:0000256" key="2">
    <source>
        <dbReference type="SAM" id="MobiDB-lite"/>
    </source>
</evidence>
<evidence type="ECO:0000313" key="3">
    <source>
        <dbReference type="EMBL" id="PAV61299.1"/>
    </source>
</evidence>
<feature type="compositionally biased region" description="Basic and acidic residues" evidence="2">
    <location>
        <begin position="549"/>
        <end position="570"/>
    </location>
</feature>
<name>A0A2A2JI98_9BILA</name>
<feature type="region of interest" description="Disordered" evidence="2">
    <location>
        <begin position="527"/>
        <end position="575"/>
    </location>
</feature>
<evidence type="ECO:0000256" key="1">
    <source>
        <dbReference type="SAM" id="Coils"/>
    </source>
</evidence>
<comment type="caution">
    <text evidence="3">The sequence shown here is derived from an EMBL/GenBank/DDBJ whole genome shotgun (WGS) entry which is preliminary data.</text>
</comment>
<protein>
    <recommendedName>
        <fullName evidence="5">Maelstrom domain-containing protein</fullName>
    </recommendedName>
</protein>
<reference evidence="3 4" key="1">
    <citation type="journal article" date="2017" name="Curr. Biol.">
        <title>Genome architecture and evolution of a unichromosomal asexual nematode.</title>
        <authorList>
            <person name="Fradin H."/>
            <person name="Zegar C."/>
            <person name="Gutwein M."/>
            <person name="Lucas J."/>
            <person name="Kovtun M."/>
            <person name="Corcoran D."/>
            <person name="Baugh L.R."/>
            <person name="Kiontke K."/>
            <person name="Gunsalus K."/>
            <person name="Fitch D.H."/>
            <person name="Piano F."/>
        </authorList>
    </citation>
    <scope>NUCLEOTIDE SEQUENCE [LARGE SCALE GENOMIC DNA]</scope>
    <source>
        <strain evidence="3">PF1309</strain>
    </source>
</reference>
<sequence length="762" mass="87861">MSPQKMSGYFLWENLVGRKLFKEETRQNYDRKLTSHVLVMETIHKKVSRHVKAAYEAEAARMTASKRRTNYEQAAKNLRHKLECSSDLAAHLPSATRTTGPAFCTLRAHAPEETPFDQSYQEGLPTPSVSELSASKMEIEARIEEIELEILLEENRRMKVIMPDDLFQMITLTPRLKAPVVYEDRLASREFVNSFRMERANRFAEEIFRLPKNITSFAHPYYLDFVVLSLFPYTLSQQKGPHFLASPCEIAALRFSFSDGIVDQKVWHVRFDEKKMLGESCTNVWEARDYMEKFKQKFGSPLHDDEFNSRLQDADQVWKELLEFAGIGSENAVTRIVYDIEQHNFIIPSLFYLSAFNKDDPSISFFDLLLPIQDLAIGYNTIFGPIEMHPKVIDRYFQTRLRLLNDSNSICPLHGLNGIAHLKKLHCPFQHVARMMYLLLKFGYELEFRDYDTMNAAADKLTCVAVSCKVNYDLSSPFPPPLSLDLSLPQPRPEPIMDDTGRPRDFEDYLKLTVRAKGPEEIRLRMEGKTDRRTSRSERFQMEVAGPSCEEKRGRSEQKDQIEQAEKEEQPEGPTLETFVKIIQKKLQAEYYLGNQQKTRRPGRFAANTEAARARTQTSTGASVRGTKQERANTAPHNLPKAMTIQSEPKKKSNQMTPSWLSRPRAAGTNLTNLREDAYENDDPFDNGQYCRETPQVEPTNNQTRSKLREHLSAFVSMRNWKMASSNSGIGTEQKEEANEAQEMRLRKIKAEREKILLSFHT</sequence>
<organism evidence="3 4">
    <name type="scientific">Diploscapter pachys</name>
    <dbReference type="NCBI Taxonomy" id="2018661"/>
    <lineage>
        <taxon>Eukaryota</taxon>
        <taxon>Metazoa</taxon>
        <taxon>Ecdysozoa</taxon>
        <taxon>Nematoda</taxon>
        <taxon>Chromadorea</taxon>
        <taxon>Rhabditida</taxon>
        <taxon>Rhabditina</taxon>
        <taxon>Rhabditomorpha</taxon>
        <taxon>Rhabditoidea</taxon>
        <taxon>Rhabditidae</taxon>
        <taxon>Diploscapter</taxon>
    </lineage>
</organism>
<evidence type="ECO:0008006" key="5">
    <source>
        <dbReference type="Google" id="ProtNLM"/>
    </source>
</evidence>
<dbReference type="Proteomes" id="UP000218231">
    <property type="component" value="Unassembled WGS sequence"/>
</dbReference>
<gene>
    <name evidence="3" type="ORF">WR25_13799</name>
</gene>
<feature type="region of interest" description="Disordered" evidence="2">
    <location>
        <begin position="597"/>
        <end position="631"/>
    </location>
</feature>
<proteinExistence type="predicted"/>